<dbReference type="SFLD" id="SFLDS00036">
    <property type="entry name" value="Aromatic_Prenyltransferase"/>
    <property type="match status" value="1"/>
</dbReference>
<evidence type="ECO:0000256" key="3">
    <source>
        <dbReference type="ARBA" id="ARBA00022679"/>
    </source>
</evidence>
<dbReference type="InterPro" id="IPR036239">
    <property type="entry name" value="PrenylTrfase-like_sf"/>
</dbReference>
<dbReference type="GO" id="GO:0004659">
    <property type="term" value="F:prenyltransferase activity"/>
    <property type="evidence" value="ECO:0007669"/>
    <property type="project" value="UniProtKB-KW"/>
</dbReference>
<evidence type="ECO:0000313" key="5">
    <source>
        <dbReference type="EMBL" id="QDY80628.1"/>
    </source>
</evidence>
<evidence type="ECO:0000313" key="6">
    <source>
        <dbReference type="Proteomes" id="UP000320580"/>
    </source>
</evidence>
<dbReference type="KEGG" id="sqz:FQU76_33540"/>
<dbReference type="Pfam" id="PF11468">
    <property type="entry name" value="PTase_Orf2"/>
    <property type="match status" value="1"/>
</dbReference>
<dbReference type="InterPro" id="IPR020965">
    <property type="entry name" value="Prenyltransferase_CloQ"/>
</dbReference>
<comment type="similarity">
    <text evidence="1">Belongs to the aromatic prenyltransferase family.</text>
</comment>
<dbReference type="EMBL" id="CP042266">
    <property type="protein sequence ID" value="QDY80628.1"/>
    <property type="molecule type" value="Genomic_DNA"/>
</dbReference>
<reference evidence="5 6" key="1">
    <citation type="submission" date="2019-07" db="EMBL/GenBank/DDBJ databases">
        <authorList>
            <person name="Zhu P."/>
        </authorList>
    </citation>
    <scope>NUCLEOTIDE SEQUENCE [LARGE SCALE GENOMIC DNA]</scope>
    <source>
        <strain evidence="5 6">SSL-25</strain>
    </source>
</reference>
<dbReference type="Proteomes" id="UP000320580">
    <property type="component" value="Chromosome"/>
</dbReference>
<dbReference type="EMBL" id="CP042266">
    <property type="protein sequence ID" value="QDY75170.1"/>
    <property type="molecule type" value="Genomic_DNA"/>
</dbReference>
<protein>
    <submittedName>
        <fullName evidence="5">Prenyltransferase</fullName>
    </submittedName>
</protein>
<dbReference type="OrthoDB" id="4515750at2"/>
<dbReference type="CDD" id="cd13931">
    <property type="entry name" value="PT-CloQ_NphB"/>
    <property type="match status" value="1"/>
</dbReference>
<name>A0A5B8IPQ6_9ACTN</name>
<accession>A0A5B8IPQ6</accession>
<proteinExistence type="inferred from homology"/>
<organism evidence="5 6">
    <name type="scientific">Streptomyces qinzhouensis</name>
    <dbReference type="NCBI Taxonomy" id="2599401"/>
    <lineage>
        <taxon>Bacteria</taxon>
        <taxon>Bacillati</taxon>
        <taxon>Actinomycetota</taxon>
        <taxon>Actinomycetes</taxon>
        <taxon>Kitasatosporales</taxon>
        <taxon>Streptomycetaceae</taxon>
        <taxon>Streptomyces</taxon>
    </lineage>
</organism>
<evidence type="ECO:0000256" key="2">
    <source>
        <dbReference type="ARBA" id="ARBA00022602"/>
    </source>
</evidence>
<dbReference type="InterPro" id="IPR033964">
    <property type="entry name" value="ABBA"/>
</dbReference>
<gene>
    <name evidence="4" type="ORF">FQU76_00200</name>
    <name evidence="5" type="ORF">FQU76_33540</name>
</gene>
<sequence length="298" mass="32681">MSEARTAKFHSVAEETSRVMGLSMAHDKVRPVLAAYGHVMAPAVISFRTQTGPRGADDLDCRWTMLPKDLDPYAVALSNGFATETGHPVDRVSREIHQAFPVGGYGFDFGVVGGFKKTWTFFPAPAPQPVARLAELPSMPRSVTGNLAFFERHGVAGIVNTVGIDYPKRTVNLYFNPSSPEVFRPKGLRALLSEAGLPEPSEALTRFCEQAFSVYTTLNWESSTIERITFSVRTTDPLGLPVKAGEGIEKLVRHAPYPAGDQYVYGVSVTPLGEFHKIQSYYQWHARVESMLSAVDAG</sequence>
<dbReference type="SFLD" id="SFLDG01163">
    <property type="entry name" value="II"/>
    <property type="match status" value="1"/>
</dbReference>
<dbReference type="SUPFAM" id="SSF143492">
    <property type="entry name" value="Prenyltransferase-like"/>
    <property type="match status" value="1"/>
</dbReference>
<keyword evidence="3 5" id="KW-0808">Transferase</keyword>
<evidence type="ECO:0000313" key="4">
    <source>
        <dbReference type="EMBL" id="QDY75170.1"/>
    </source>
</evidence>
<keyword evidence="6" id="KW-1185">Reference proteome</keyword>
<dbReference type="KEGG" id="sqz:FQU76_00200"/>
<keyword evidence="2" id="KW-0637">Prenyltransferase</keyword>
<dbReference type="AlphaFoldDB" id="A0A5B8IPQ6"/>
<evidence type="ECO:0000256" key="1">
    <source>
        <dbReference type="ARBA" id="ARBA00005368"/>
    </source>
</evidence>
<dbReference type="RefSeq" id="WP_146478482.1">
    <property type="nucleotide sequence ID" value="NZ_CP042266.1"/>
</dbReference>